<dbReference type="AlphaFoldDB" id="A0A5J6HIM9"/>
<dbReference type="Proteomes" id="UP000326553">
    <property type="component" value="Chromosome"/>
</dbReference>
<dbReference type="InterPro" id="IPR014710">
    <property type="entry name" value="RmlC-like_jellyroll"/>
</dbReference>
<dbReference type="InterPro" id="IPR011051">
    <property type="entry name" value="RmlC_Cupin_sf"/>
</dbReference>
<evidence type="ECO:0000259" key="2">
    <source>
        <dbReference type="Pfam" id="PF06172"/>
    </source>
</evidence>
<evidence type="ECO:0000313" key="3">
    <source>
        <dbReference type="EMBL" id="QEV19378.1"/>
    </source>
</evidence>
<organism evidence="3 4">
    <name type="scientific">Streptomyces alboniger</name>
    <dbReference type="NCBI Taxonomy" id="132473"/>
    <lineage>
        <taxon>Bacteria</taxon>
        <taxon>Bacillati</taxon>
        <taxon>Actinomycetota</taxon>
        <taxon>Actinomycetes</taxon>
        <taxon>Kitasatosporales</taxon>
        <taxon>Streptomycetaceae</taxon>
        <taxon>Streptomyces</taxon>
        <taxon>Streptomyces aurantiacus group</taxon>
    </lineage>
</organism>
<feature type="compositionally biased region" description="Low complexity" evidence="1">
    <location>
        <begin position="214"/>
        <end position="228"/>
    </location>
</feature>
<feature type="region of interest" description="Disordered" evidence="1">
    <location>
        <begin position="209"/>
        <end position="257"/>
    </location>
</feature>
<dbReference type="PANTHER" id="PTHR33387:SF3">
    <property type="entry name" value="DUF985 DOMAIN-CONTAINING PROTEIN"/>
    <property type="match status" value="1"/>
</dbReference>
<dbReference type="Pfam" id="PF06172">
    <property type="entry name" value="Cupin_5"/>
    <property type="match status" value="1"/>
</dbReference>
<evidence type="ECO:0000256" key="1">
    <source>
        <dbReference type="SAM" id="MobiDB-lite"/>
    </source>
</evidence>
<dbReference type="InterPro" id="IPR039935">
    <property type="entry name" value="YML079W-like"/>
</dbReference>
<feature type="domain" description="DUF985" evidence="2">
    <location>
        <begin position="32"/>
        <end position="160"/>
    </location>
</feature>
<sequence>MVENHAEPARVPDAVATTGVTTGVTTGGTAEEVAARHELVPLPVEGGLYRRTWAGPPDADGRPAGSAIIVLLTDAPGDFSALHRLPIDEVWHFYEGDALEVLLLAPDGADRLAVLGRDGRVQLVVPAGTWMGARVARGGGCGWSLFGTTMAPGFLPQDYEGGDAEELCARYPGRAAVIRELCRVGEPVRMAGLGGVGESGDVGEWGDVGGSGPVGESVAGVGSVAVGEPPGPVREEGATGGEGGGERDERDGGGGGR</sequence>
<dbReference type="EMBL" id="CP023695">
    <property type="protein sequence ID" value="QEV19378.1"/>
    <property type="molecule type" value="Genomic_DNA"/>
</dbReference>
<gene>
    <name evidence="3" type="ORF">CP975_19425</name>
</gene>
<dbReference type="Gene3D" id="2.60.120.10">
    <property type="entry name" value="Jelly Rolls"/>
    <property type="match status" value="1"/>
</dbReference>
<dbReference type="SUPFAM" id="SSF51182">
    <property type="entry name" value="RmlC-like cupins"/>
    <property type="match status" value="1"/>
</dbReference>
<dbReference type="InterPro" id="IPR009327">
    <property type="entry name" value="Cupin_DUF985"/>
</dbReference>
<proteinExistence type="predicted"/>
<protein>
    <submittedName>
        <fullName evidence="3">Cupin domain-containing protein</fullName>
    </submittedName>
</protein>
<reference evidence="3 4" key="1">
    <citation type="submission" date="2017-09" db="EMBL/GenBank/DDBJ databases">
        <authorList>
            <person name="Lee N."/>
            <person name="Cho B.-K."/>
        </authorList>
    </citation>
    <scope>NUCLEOTIDE SEQUENCE [LARGE SCALE GENOMIC DNA]</scope>
    <source>
        <strain evidence="3 4">ATCC 12461</strain>
    </source>
</reference>
<keyword evidence="4" id="KW-1185">Reference proteome</keyword>
<evidence type="ECO:0000313" key="4">
    <source>
        <dbReference type="Proteomes" id="UP000326553"/>
    </source>
</evidence>
<dbReference type="CDD" id="cd06121">
    <property type="entry name" value="cupin_YML079wp"/>
    <property type="match status" value="1"/>
</dbReference>
<dbReference type="PANTHER" id="PTHR33387">
    <property type="entry name" value="RMLC-LIKE JELLY ROLL FOLD PROTEIN"/>
    <property type="match status" value="1"/>
</dbReference>
<feature type="compositionally biased region" description="Basic and acidic residues" evidence="1">
    <location>
        <begin position="244"/>
        <end position="257"/>
    </location>
</feature>
<dbReference type="OrthoDB" id="9798288at2"/>
<name>A0A5J6HIM9_STRAD</name>
<accession>A0A5J6HIM9</accession>
<dbReference type="KEGG" id="salw:CP975_19425"/>